<gene>
    <name evidence="3" type="ORF">M011DRAFT_392601</name>
</gene>
<protein>
    <recommendedName>
        <fullName evidence="2">Prion-inhibition and propagation HeLo domain-containing protein</fullName>
    </recommendedName>
</protein>
<dbReference type="Gene3D" id="1.20.120.1020">
    <property type="entry name" value="Prion-inhibition and propagation, HeLo domain"/>
    <property type="match status" value="1"/>
</dbReference>
<feature type="signal peptide" evidence="1">
    <location>
        <begin position="1"/>
        <end position="20"/>
    </location>
</feature>
<reference evidence="3" key="1">
    <citation type="journal article" date="2020" name="Stud. Mycol.">
        <title>101 Dothideomycetes genomes: a test case for predicting lifestyles and emergence of pathogens.</title>
        <authorList>
            <person name="Haridas S."/>
            <person name="Albert R."/>
            <person name="Binder M."/>
            <person name="Bloem J."/>
            <person name="Labutti K."/>
            <person name="Salamov A."/>
            <person name="Andreopoulos B."/>
            <person name="Baker S."/>
            <person name="Barry K."/>
            <person name="Bills G."/>
            <person name="Bluhm B."/>
            <person name="Cannon C."/>
            <person name="Castanera R."/>
            <person name="Culley D."/>
            <person name="Daum C."/>
            <person name="Ezra D."/>
            <person name="Gonzalez J."/>
            <person name="Henrissat B."/>
            <person name="Kuo A."/>
            <person name="Liang C."/>
            <person name="Lipzen A."/>
            <person name="Lutzoni F."/>
            <person name="Magnuson J."/>
            <person name="Mondo S."/>
            <person name="Nolan M."/>
            <person name="Ohm R."/>
            <person name="Pangilinan J."/>
            <person name="Park H.-J."/>
            <person name="Ramirez L."/>
            <person name="Alfaro M."/>
            <person name="Sun H."/>
            <person name="Tritt A."/>
            <person name="Yoshinaga Y."/>
            <person name="Zwiers L.-H."/>
            <person name="Turgeon B."/>
            <person name="Goodwin S."/>
            <person name="Spatafora J."/>
            <person name="Crous P."/>
            <person name="Grigoriev I."/>
        </authorList>
    </citation>
    <scope>NUCLEOTIDE SEQUENCE</scope>
    <source>
        <strain evidence="3">CBS 119925</strain>
    </source>
</reference>
<dbReference type="Pfam" id="PF14479">
    <property type="entry name" value="HeLo"/>
    <property type="match status" value="1"/>
</dbReference>
<evidence type="ECO:0000256" key="1">
    <source>
        <dbReference type="SAM" id="SignalP"/>
    </source>
</evidence>
<dbReference type="Proteomes" id="UP000799440">
    <property type="component" value="Unassembled WGS sequence"/>
</dbReference>
<proteinExistence type="predicted"/>
<dbReference type="InterPro" id="IPR038305">
    <property type="entry name" value="HeLo_sf"/>
</dbReference>
<evidence type="ECO:0000259" key="2">
    <source>
        <dbReference type="Pfam" id="PF14479"/>
    </source>
</evidence>
<keyword evidence="1" id="KW-0732">Signal</keyword>
<evidence type="ECO:0000313" key="3">
    <source>
        <dbReference type="EMBL" id="KAF2742339.1"/>
    </source>
</evidence>
<feature type="non-terminal residue" evidence="3">
    <location>
        <position position="180"/>
    </location>
</feature>
<feature type="chain" id="PRO_5025338772" description="Prion-inhibition and propagation HeLo domain-containing protein" evidence="1">
    <location>
        <begin position="21"/>
        <end position="180"/>
    </location>
</feature>
<organism evidence="3 4">
    <name type="scientific">Sporormia fimetaria CBS 119925</name>
    <dbReference type="NCBI Taxonomy" id="1340428"/>
    <lineage>
        <taxon>Eukaryota</taxon>
        <taxon>Fungi</taxon>
        <taxon>Dikarya</taxon>
        <taxon>Ascomycota</taxon>
        <taxon>Pezizomycotina</taxon>
        <taxon>Dothideomycetes</taxon>
        <taxon>Pleosporomycetidae</taxon>
        <taxon>Pleosporales</taxon>
        <taxon>Sporormiaceae</taxon>
        <taxon>Sporormia</taxon>
    </lineage>
</organism>
<dbReference type="InterPro" id="IPR029498">
    <property type="entry name" value="HeLo_dom"/>
</dbReference>
<accession>A0A6A6UX46</accession>
<keyword evidence="4" id="KW-1185">Reference proteome</keyword>
<feature type="domain" description="Prion-inhibition and propagation HeLo" evidence="2">
    <location>
        <begin position="6"/>
        <end position="180"/>
    </location>
</feature>
<dbReference type="OrthoDB" id="20872at2759"/>
<name>A0A6A6UX46_9PLEO</name>
<dbReference type="EMBL" id="MU006610">
    <property type="protein sequence ID" value="KAF2742339.1"/>
    <property type="molecule type" value="Genomic_DNA"/>
</dbReference>
<evidence type="ECO:0000313" key="4">
    <source>
        <dbReference type="Proteomes" id="UP000799440"/>
    </source>
</evidence>
<sequence length="180" mass="20191">MTEAAGLVIGVVALWKTCVTVFDTVDSSQRYGMDYELLRVKLEVERIRLLNWGDAVGIADAGAEKIDPRLKREDVRNTVTRVLGCIQHIFSASVELQSKYGLRPLGPQTASNAETEGEGQLILGHIFKRSYECLKKNAKERQRGTSIARIAAWVIHDKRQFNAMVLEIKGFNDNLESLFP</sequence>
<dbReference type="AlphaFoldDB" id="A0A6A6UX46"/>
<dbReference type="PANTHER" id="PTHR37542">
    <property type="entry name" value="HELO DOMAIN-CONTAINING PROTEIN-RELATED"/>
    <property type="match status" value="1"/>
</dbReference>